<evidence type="ECO:0008006" key="4">
    <source>
        <dbReference type="Google" id="ProtNLM"/>
    </source>
</evidence>
<organism evidence="2 3">
    <name type="scientific">Nitratireductor pacificus pht-3B</name>
    <dbReference type="NCBI Taxonomy" id="391937"/>
    <lineage>
        <taxon>Bacteria</taxon>
        <taxon>Pseudomonadati</taxon>
        <taxon>Pseudomonadota</taxon>
        <taxon>Alphaproteobacteria</taxon>
        <taxon>Hyphomicrobiales</taxon>
        <taxon>Phyllobacteriaceae</taxon>
        <taxon>Nitratireductor</taxon>
    </lineage>
</organism>
<dbReference type="AlphaFoldDB" id="K2LMP9"/>
<feature type="transmembrane region" description="Helical" evidence="1">
    <location>
        <begin position="129"/>
        <end position="148"/>
    </location>
</feature>
<keyword evidence="3" id="KW-1185">Reference proteome</keyword>
<proteinExistence type="predicted"/>
<dbReference type="PATRIC" id="fig|391937.3.peg.2017"/>
<comment type="caution">
    <text evidence="2">The sequence shown here is derived from an EMBL/GenBank/DDBJ whole genome shotgun (WGS) entry which is preliminary data.</text>
</comment>
<dbReference type="Proteomes" id="UP000006786">
    <property type="component" value="Unassembled WGS sequence"/>
</dbReference>
<gene>
    <name evidence="2" type="ORF">NA2_09788</name>
</gene>
<protein>
    <recommendedName>
        <fullName evidence="4">DUF2214 domain-containing protein</fullName>
    </recommendedName>
</protein>
<dbReference type="eggNOG" id="ENOG5032YK1">
    <property type="taxonomic scope" value="Bacteria"/>
</dbReference>
<reference evidence="2 3" key="1">
    <citation type="journal article" date="2012" name="J. Bacteriol.">
        <title>Genome Sequence of Nitratireductor pacificus Type Strain pht-3B.</title>
        <authorList>
            <person name="Lai Q."/>
            <person name="Li G."/>
            <person name="Shao Z."/>
        </authorList>
    </citation>
    <scope>NUCLEOTIDE SEQUENCE [LARGE SCALE GENOMIC DNA]</scope>
    <source>
        <strain evidence="3">pht-3B</strain>
    </source>
</reference>
<evidence type="ECO:0000313" key="3">
    <source>
        <dbReference type="Proteomes" id="UP000006786"/>
    </source>
</evidence>
<feature type="transmembrane region" description="Helical" evidence="1">
    <location>
        <begin position="68"/>
        <end position="86"/>
    </location>
</feature>
<dbReference type="OrthoDB" id="118399at2"/>
<sequence>MLEFLSAIEASGPVEALKRSFYVYPLVNALHILSIGALLTGVFLMDLRLLGFLSGQPFTPFVRLMRRLALAAFPGAAVTGALMFGVRATDYVANPAFQAKMALILLAAANVLAFRQLPEPRDGPAGRALAILSIALWLAVLVCGRFIGFL</sequence>
<keyword evidence="1" id="KW-0812">Transmembrane</keyword>
<dbReference type="EMBL" id="AMRM01000009">
    <property type="protein sequence ID" value="EKF19064.1"/>
    <property type="molecule type" value="Genomic_DNA"/>
</dbReference>
<evidence type="ECO:0000256" key="1">
    <source>
        <dbReference type="SAM" id="Phobius"/>
    </source>
</evidence>
<dbReference type="RefSeq" id="WP_008596537.1">
    <property type="nucleotide sequence ID" value="NZ_AMRM01000009.1"/>
</dbReference>
<feature type="transmembrane region" description="Helical" evidence="1">
    <location>
        <begin position="22"/>
        <end position="47"/>
    </location>
</feature>
<evidence type="ECO:0000313" key="2">
    <source>
        <dbReference type="EMBL" id="EKF19064.1"/>
    </source>
</evidence>
<accession>K2LMP9</accession>
<feature type="transmembrane region" description="Helical" evidence="1">
    <location>
        <begin position="98"/>
        <end position="117"/>
    </location>
</feature>
<keyword evidence="1" id="KW-1133">Transmembrane helix</keyword>
<keyword evidence="1" id="KW-0472">Membrane</keyword>
<name>K2LMP9_9HYPH</name>